<sequence>MNQKGMTRKKFIGEGIEKNASGSDEETEDDLCISGPNEEDIKGVDSLHLIDQLPLGPKFLVTGIPKHHTPNGSQLKHGKENRNHASPPNAPPFAFAPAPTAGTTTLHRRQPTDENDERQVKSLNKQRKYAVSAARRGQKSIASRNSYKDKGRRSDNSKIQKQLCGL</sequence>
<evidence type="ECO:0000256" key="1">
    <source>
        <dbReference type="SAM" id="MobiDB-lite"/>
    </source>
</evidence>
<gene>
    <name evidence="2" type="ORF">L484_013651</name>
</gene>
<feature type="compositionally biased region" description="Low complexity" evidence="1">
    <location>
        <begin position="92"/>
        <end position="105"/>
    </location>
</feature>
<dbReference type="STRING" id="981085.W9QM58"/>
<feature type="compositionally biased region" description="Basic residues" evidence="1">
    <location>
        <begin position="1"/>
        <end position="10"/>
    </location>
</feature>
<evidence type="ECO:0000313" key="2">
    <source>
        <dbReference type="EMBL" id="EXB41574.1"/>
    </source>
</evidence>
<dbReference type="EMBL" id="KE343797">
    <property type="protein sequence ID" value="EXB41574.1"/>
    <property type="molecule type" value="Genomic_DNA"/>
</dbReference>
<protein>
    <submittedName>
        <fullName evidence="2">Uncharacterized protein</fullName>
    </submittedName>
</protein>
<name>W9QM58_9ROSA</name>
<dbReference type="Proteomes" id="UP000030645">
    <property type="component" value="Unassembled WGS sequence"/>
</dbReference>
<accession>W9QM58</accession>
<feature type="compositionally biased region" description="Basic and acidic residues" evidence="1">
    <location>
        <begin position="146"/>
        <end position="158"/>
    </location>
</feature>
<dbReference type="AlphaFoldDB" id="W9QM58"/>
<feature type="region of interest" description="Disordered" evidence="1">
    <location>
        <begin position="1"/>
        <end position="40"/>
    </location>
</feature>
<organism evidence="2 3">
    <name type="scientific">Morus notabilis</name>
    <dbReference type="NCBI Taxonomy" id="981085"/>
    <lineage>
        <taxon>Eukaryota</taxon>
        <taxon>Viridiplantae</taxon>
        <taxon>Streptophyta</taxon>
        <taxon>Embryophyta</taxon>
        <taxon>Tracheophyta</taxon>
        <taxon>Spermatophyta</taxon>
        <taxon>Magnoliopsida</taxon>
        <taxon>eudicotyledons</taxon>
        <taxon>Gunneridae</taxon>
        <taxon>Pentapetalae</taxon>
        <taxon>rosids</taxon>
        <taxon>fabids</taxon>
        <taxon>Rosales</taxon>
        <taxon>Moraceae</taxon>
        <taxon>Moreae</taxon>
        <taxon>Morus</taxon>
    </lineage>
</organism>
<proteinExistence type="predicted"/>
<dbReference type="eggNOG" id="ENOG502T114">
    <property type="taxonomic scope" value="Eukaryota"/>
</dbReference>
<keyword evidence="3" id="KW-1185">Reference proteome</keyword>
<evidence type="ECO:0000313" key="3">
    <source>
        <dbReference type="Proteomes" id="UP000030645"/>
    </source>
</evidence>
<reference evidence="3" key="1">
    <citation type="submission" date="2013-01" db="EMBL/GenBank/DDBJ databases">
        <title>Draft Genome Sequence of a Mulberry Tree, Morus notabilis C.K. Schneid.</title>
        <authorList>
            <person name="He N."/>
            <person name="Zhao S."/>
        </authorList>
    </citation>
    <scope>NUCLEOTIDE SEQUENCE</scope>
</reference>
<feature type="region of interest" description="Disordered" evidence="1">
    <location>
        <begin position="59"/>
        <end position="166"/>
    </location>
</feature>